<comment type="caution">
    <text evidence="2">The sequence shown here is derived from an EMBL/GenBank/DDBJ whole genome shotgun (WGS) entry which is preliminary data.</text>
</comment>
<reference evidence="2 3" key="1">
    <citation type="journal article" date="2022" name="G3 (Bethesda)">
        <title>Whole-genome sequence and methylome profiling of the almond [Prunus dulcis (Mill.) D.A. Webb] cultivar 'Nonpareil'.</title>
        <authorList>
            <person name="D'Amico-Willman K.M."/>
            <person name="Ouma W.Z."/>
            <person name="Meulia T."/>
            <person name="Sideli G.M."/>
            <person name="Gradziel T.M."/>
            <person name="Fresnedo-Ramirez J."/>
        </authorList>
    </citation>
    <scope>NUCLEOTIDE SEQUENCE [LARGE SCALE GENOMIC DNA]</scope>
    <source>
        <strain evidence="2">Clone GOH B32 T37-40</strain>
    </source>
</reference>
<evidence type="ECO:0000313" key="2">
    <source>
        <dbReference type="EMBL" id="KAI5351565.1"/>
    </source>
</evidence>
<accession>A0AAD4ZNX5</accession>
<name>A0AAD4ZNX5_PRUDU</name>
<dbReference type="Proteomes" id="UP001054821">
    <property type="component" value="Chromosome 1"/>
</dbReference>
<feature type="compositionally biased region" description="Polar residues" evidence="1">
    <location>
        <begin position="13"/>
        <end position="27"/>
    </location>
</feature>
<evidence type="ECO:0000313" key="3">
    <source>
        <dbReference type="Proteomes" id="UP001054821"/>
    </source>
</evidence>
<proteinExistence type="predicted"/>
<keyword evidence="3" id="KW-1185">Reference proteome</keyword>
<sequence>MLTVGARIADQVDQMSPESSEDYSSNRLGVSEACEDCSSDRLGISEPVGMAAGVDLVSLRLARMELTVLKELTNQEWGYT</sequence>
<evidence type="ECO:0000256" key="1">
    <source>
        <dbReference type="SAM" id="MobiDB-lite"/>
    </source>
</evidence>
<gene>
    <name evidence="2" type="ORF">L3X38_004456</name>
</gene>
<feature type="region of interest" description="Disordered" evidence="1">
    <location>
        <begin position="1"/>
        <end position="27"/>
    </location>
</feature>
<organism evidence="2 3">
    <name type="scientific">Prunus dulcis</name>
    <name type="common">Almond</name>
    <name type="synonym">Amygdalus dulcis</name>
    <dbReference type="NCBI Taxonomy" id="3755"/>
    <lineage>
        <taxon>Eukaryota</taxon>
        <taxon>Viridiplantae</taxon>
        <taxon>Streptophyta</taxon>
        <taxon>Embryophyta</taxon>
        <taxon>Tracheophyta</taxon>
        <taxon>Spermatophyta</taxon>
        <taxon>Magnoliopsida</taxon>
        <taxon>eudicotyledons</taxon>
        <taxon>Gunneridae</taxon>
        <taxon>Pentapetalae</taxon>
        <taxon>rosids</taxon>
        <taxon>fabids</taxon>
        <taxon>Rosales</taxon>
        <taxon>Rosaceae</taxon>
        <taxon>Amygdaloideae</taxon>
        <taxon>Amygdaleae</taxon>
        <taxon>Prunus</taxon>
    </lineage>
</organism>
<protein>
    <submittedName>
        <fullName evidence="2">Uncharacterized protein</fullName>
    </submittedName>
</protein>
<dbReference type="EMBL" id="JAJFAZ020000001">
    <property type="protein sequence ID" value="KAI5351565.1"/>
    <property type="molecule type" value="Genomic_DNA"/>
</dbReference>
<dbReference type="AlphaFoldDB" id="A0AAD4ZNX5"/>